<evidence type="ECO:0000256" key="5">
    <source>
        <dbReference type="ARBA" id="ARBA00022692"/>
    </source>
</evidence>
<feature type="region of interest" description="Disordered" evidence="11">
    <location>
        <begin position="471"/>
        <end position="567"/>
    </location>
</feature>
<evidence type="ECO:0000256" key="7">
    <source>
        <dbReference type="ARBA" id="ARBA00023053"/>
    </source>
</evidence>
<reference evidence="15 16" key="1">
    <citation type="submission" date="2019-10" db="EMBL/GenBank/DDBJ databases">
        <authorList>
            <person name="Palmer J.M."/>
        </authorList>
    </citation>
    <scope>NUCLEOTIDE SEQUENCE [LARGE SCALE GENOMIC DNA]</scope>
    <source>
        <strain evidence="15 16">TWF506</strain>
    </source>
</reference>
<feature type="region of interest" description="Disordered" evidence="11">
    <location>
        <begin position="813"/>
        <end position="916"/>
    </location>
</feature>
<comment type="subcellular location">
    <subcellularLocation>
        <location evidence="1">Membrane</location>
        <topology evidence="1">Multi-pass membrane protein</topology>
    </subcellularLocation>
</comment>
<accession>A0AAN8RY80</accession>
<dbReference type="GO" id="GO:0036376">
    <property type="term" value="P:sodium ion export across plasma membrane"/>
    <property type="evidence" value="ECO:0007669"/>
    <property type="project" value="InterPro"/>
</dbReference>
<dbReference type="GO" id="GO:0005886">
    <property type="term" value="C:plasma membrane"/>
    <property type="evidence" value="ECO:0007669"/>
    <property type="project" value="InterPro"/>
</dbReference>
<dbReference type="InterPro" id="IPR004712">
    <property type="entry name" value="Na+/H+_antiporter_fungi"/>
</dbReference>
<protein>
    <submittedName>
        <fullName evidence="15">Uncharacterized protein</fullName>
    </submittedName>
</protein>
<keyword evidence="16" id="KW-1185">Reference proteome</keyword>
<proteinExistence type="inferred from homology"/>
<evidence type="ECO:0000256" key="1">
    <source>
        <dbReference type="ARBA" id="ARBA00004141"/>
    </source>
</evidence>
<feature type="domain" description="Alkali metal cation/H+ antiporter Nha1 C-terminal" evidence="14">
    <location>
        <begin position="550"/>
        <end position="893"/>
    </location>
</feature>
<feature type="compositionally biased region" description="Basic and acidic residues" evidence="11">
    <location>
        <begin position="907"/>
        <end position="916"/>
    </location>
</feature>
<evidence type="ECO:0000256" key="4">
    <source>
        <dbReference type="ARBA" id="ARBA00022449"/>
    </source>
</evidence>
<dbReference type="FunFam" id="1.20.1530.20:FF:000015">
    <property type="entry name" value="Na(+)/H(+) antiporter 2"/>
    <property type="match status" value="1"/>
</dbReference>
<feature type="transmembrane region" description="Helical" evidence="12">
    <location>
        <begin position="327"/>
        <end position="349"/>
    </location>
</feature>
<evidence type="ECO:0000256" key="9">
    <source>
        <dbReference type="ARBA" id="ARBA00023136"/>
    </source>
</evidence>
<evidence type="ECO:0000256" key="11">
    <source>
        <dbReference type="SAM" id="MobiDB-lite"/>
    </source>
</evidence>
<feature type="compositionally biased region" description="Basic and acidic residues" evidence="11">
    <location>
        <begin position="832"/>
        <end position="850"/>
    </location>
</feature>
<dbReference type="Gene3D" id="1.20.1530.20">
    <property type="match status" value="1"/>
</dbReference>
<feature type="transmembrane region" description="Helical" evidence="12">
    <location>
        <begin position="174"/>
        <end position="192"/>
    </location>
</feature>
<evidence type="ECO:0000256" key="3">
    <source>
        <dbReference type="ARBA" id="ARBA00022448"/>
    </source>
</evidence>
<evidence type="ECO:0000256" key="2">
    <source>
        <dbReference type="ARBA" id="ARBA00005248"/>
    </source>
</evidence>
<keyword evidence="4" id="KW-0050">Antiport</keyword>
<sequence>MAWDHLSINRPHLAYIILGGFTSLFMLVSLFVKEKLYIGEATVATICGVIFGPYAANLFDPNSWGNVDQITLECSRIVLVVQCFAVGVELPKAYMTRHWKSVVYLLIPVMTFGWLVVSVFIWWLIKPLSWLDSLCIAACVTATDPVLASSVVGKGKFAKRIPKHLRDLLSAESGCNDGMAFPFIYLAIYLIHYRPHATEVFYHWFVFTVLYECVFGAVFGCCVGYAGRRLIKWAEAKNIIDRESFLVFYFTLALFCAGAGSILGVDDLLVGFCAGVAFSNDGWFAHKTEESHVSNVIDLLLNLAYFVYFGSIIPWDLYNRPEWGLEPWRLVCISILVIFFRRIPIMVVLRPFIPDIKTFRESLFAGHFGPIGVGAIFVAILARSELSTGNAATPLAVLPDPDSDFENLLLIEVIWPIVTFLVISSIIVHGSSIAVFTLGKRINRMTLTMSYTTQGPEESWVTRLPFLNRGQSMSIRKPEESDNEKLPGEGQFPPGGLPPAGGIPGGFGGARKSSGRMSGSEAAPRRRNGLGRPKNHTGTSVSSERLPPPEAVKVHIPPEGNAYQEGDEILVENAEGDVVSQFRRLSDGRIEDTFDESKDTRPGKPGAAPPHPAEVAEEFIHRNEPSRGRERRGSDAHRKRGTATAYQSGNDVIVEDEDGEVIKVIRTNTNTERRDTILGIPTSRRPSLQKFGSWLTGKSTAGETSETPHAHREHNDETMSIRSNDEHGIHLHNPFHGGRMSRKEIVEHFHTIDPRYRSKIAQAHNIPQKLVAEADRLDNGDSGSYSPGDASRSRSGTVTGPTDQVIEKAVASARLPDPGLALSKMQSTTSADHPENFEEETPAERRRRENALGLGGEEGSNGGSSQQHPETEAERRRREAALSSTVDEDDSEDDGTERQQPTRRGIRFAEQDRRGG</sequence>
<feature type="transmembrane region" description="Helical" evidence="12">
    <location>
        <begin position="296"/>
        <end position="315"/>
    </location>
</feature>
<feature type="transmembrane region" description="Helical" evidence="12">
    <location>
        <begin position="413"/>
        <end position="439"/>
    </location>
</feature>
<evidence type="ECO:0000256" key="12">
    <source>
        <dbReference type="SAM" id="Phobius"/>
    </source>
</evidence>
<dbReference type="InterPro" id="IPR038770">
    <property type="entry name" value="Na+/solute_symporter_sf"/>
</dbReference>
<feature type="transmembrane region" description="Helical" evidence="12">
    <location>
        <begin position="131"/>
        <end position="153"/>
    </location>
</feature>
<dbReference type="Proteomes" id="UP001307849">
    <property type="component" value="Unassembled WGS sequence"/>
</dbReference>
<feature type="compositionally biased region" description="Basic residues" evidence="11">
    <location>
        <begin position="525"/>
        <end position="535"/>
    </location>
</feature>
<keyword evidence="9 12" id="KW-0472">Membrane</keyword>
<dbReference type="EMBL" id="JAVHJM010000004">
    <property type="protein sequence ID" value="KAK6515370.1"/>
    <property type="molecule type" value="Genomic_DNA"/>
</dbReference>
<feature type="compositionally biased region" description="Basic and acidic residues" evidence="11">
    <location>
        <begin position="584"/>
        <end position="602"/>
    </location>
</feature>
<comment type="caution">
    <text evidence="15">The sequence shown here is derived from an EMBL/GenBank/DDBJ whole genome shotgun (WGS) entry which is preliminary data.</text>
</comment>
<feature type="region of interest" description="Disordered" evidence="11">
    <location>
        <begin position="772"/>
        <end position="801"/>
    </location>
</feature>
<evidence type="ECO:0000259" key="14">
    <source>
        <dbReference type="Pfam" id="PF08619"/>
    </source>
</evidence>
<feature type="compositionally biased region" description="Basic and acidic residues" evidence="11">
    <location>
        <begin position="869"/>
        <end position="880"/>
    </location>
</feature>
<dbReference type="AlphaFoldDB" id="A0AAN8RY80"/>
<dbReference type="GO" id="GO:0015385">
    <property type="term" value="F:sodium:proton antiporter activity"/>
    <property type="evidence" value="ECO:0007669"/>
    <property type="project" value="InterPro"/>
</dbReference>
<feature type="compositionally biased region" description="Gly residues" evidence="11">
    <location>
        <begin position="498"/>
        <end position="509"/>
    </location>
</feature>
<feature type="transmembrane region" description="Helical" evidence="12">
    <location>
        <begin position="361"/>
        <end position="382"/>
    </location>
</feature>
<dbReference type="InterPro" id="IPR013928">
    <property type="entry name" value="Cation/H_antiporter_C"/>
</dbReference>
<feature type="transmembrane region" description="Helical" evidence="12">
    <location>
        <begin position="37"/>
        <end position="56"/>
    </location>
</feature>
<keyword evidence="8" id="KW-0406">Ion transport</keyword>
<feature type="compositionally biased region" description="Acidic residues" evidence="11">
    <location>
        <begin position="886"/>
        <end position="895"/>
    </location>
</feature>
<feature type="transmembrane region" description="Helical" evidence="12">
    <location>
        <begin position="102"/>
        <end position="125"/>
    </location>
</feature>
<keyword evidence="5 12" id="KW-0812">Transmembrane</keyword>
<evidence type="ECO:0000313" key="16">
    <source>
        <dbReference type="Proteomes" id="UP001307849"/>
    </source>
</evidence>
<feature type="compositionally biased region" description="Basic and acidic residues" evidence="11">
    <location>
        <begin position="706"/>
        <end position="716"/>
    </location>
</feature>
<dbReference type="GO" id="GO:0042391">
    <property type="term" value="P:regulation of membrane potential"/>
    <property type="evidence" value="ECO:0007669"/>
    <property type="project" value="InterPro"/>
</dbReference>
<comment type="similarity">
    <text evidence="2">Belongs to the fungal Na(+)/H(+) exchanger family.</text>
</comment>
<feature type="compositionally biased region" description="Gly residues" evidence="11">
    <location>
        <begin position="853"/>
        <end position="862"/>
    </location>
</feature>
<keyword evidence="3" id="KW-0813">Transport</keyword>
<dbReference type="InterPro" id="IPR006153">
    <property type="entry name" value="Cation/H_exchanger_TM"/>
</dbReference>
<feature type="transmembrane region" description="Helical" evidence="12">
    <location>
        <begin position="245"/>
        <end position="262"/>
    </location>
</feature>
<evidence type="ECO:0000256" key="10">
    <source>
        <dbReference type="ARBA" id="ARBA00023201"/>
    </source>
</evidence>
<keyword evidence="10" id="KW-0739">Sodium transport</keyword>
<keyword evidence="7" id="KW-0915">Sodium</keyword>
<keyword evidence="6 12" id="KW-1133">Transmembrane helix</keyword>
<evidence type="ECO:0000313" key="15">
    <source>
        <dbReference type="EMBL" id="KAK6515370.1"/>
    </source>
</evidence>
<feature type="compositionally biased region" description="Basic and acidic residues" evidence="11">
    <location>
        <begin position="476"/>
        <end position="487"/>
    </location>
</feature>
<evidence type="ECO:0000256" key="8">
    <source>
        <dbReference type="ARBA" id="ARBA00023065"/>
    </source>
</evidence>
<evidence type="ECO:0000256" key="6">
    <source>
        <dbReference type="ARBA" id="ARBA00022989"/>
    </source>
</evidence>
<feature type="domain" description="Cation/H+ exchanger transmembrane" evidence="13">
    <location>
        <begin position="26"/>
        <end position="436"/>
    </location>
</feature>
<organism evidence="15 16">
    <name type="scientific">Arthrobotrys conoides</name>
    <dbReference type="NCBI Taxonomy" id="74498"/>
    <lineage>
        <taxon>Eukaryota</taxon>
        <taxon>Fungi</taxon>
        <taxon>Dikarya</taxon>
        <taxon>Ascomycota</taxon>
        <taxon>Pezizomycotina</taxon>
        <taxon>Orbiliomycetes</taxon>
        <taxon>Orbiliales</taxon>
        <taxon>Orbiliaceae</taxon>
        <taxon>Arthrobotrys</taxon>
    </lineage>
</organism>
<feature type="transmembrane region" description="Helical" evidence="12">
    <location>
        <begin position="204"/>
        <end position="225"/>
    </location>
</feature>
<dbReference type="PANTHER" id="PTHR31382">
    <property type="entry name" value="NA(+)/H(+) ANTIPORTER"/>
    <property type="match status" value="1"/>
</dbReference>
<feature type="compositionally biased region" description="Basic and acidic residues" evidence="11">
    <location>
        <begin position="618"/>
        <end position="636"/>
    </location>
</feature>
<feature type="region of interest" description="Disordered" evidence="11">
    <location>
        <begin position="697"/>
        <end position="716"/>
    </location>
</feature>
<name>A0AAN8RY80_9PEZI</name>
<feature type="region of interest" description="Disordered" evidence="11">
    <location>
        <begin position="582"/>
        <end position="646"/>
    </location>
</feature>
<dbReference type="GO" id="GO:0030007">
    <property type="term" value="P:intracellular potassium ion homeostasis"/>
    <property type="evidence" value="ECO:0007669"/>
    <property type="project" value="TreeGrafter"/>
</dbReference>
<gene>
    <name evidence="15" type="ORF">TWF506_007710</name>
</gene>
<feature type="transmembrane region" description="Helical" evidence="12">
    <location>
        <begin position="12"/>
        <end position="32"/>
    </location>
</feature>
<dbReference type="GO" id="GO:0120029">
    <property type="term" value="P:proton export across plasma membrane"/>
    <property type="evidence" value="ECO:0007669"/>
    <property type="project" value="InterPro"/>
</dbReference>
<dbReference type="Pfam" id="PF00999">
    <property type="entry name" value="Na_H_Exchanger"/>
    <property type="match status" value="1"/>
</dbReference>
<dbReference type="PANTHER" id="PTHR31382:SF4">
    <property type="entry name" value="NA(+)_H(+) ANTIPORTER"/>
    <property type="match status" value="1"/>
</dbReference>
<dbReference type="Pfam" id="PF08619">
    <property type="entry name" value="Nha1_C"/>
    <property type="match status" value="1"/>
</dbReference>
<evidence type="ECO:0000259" key="13">
    <source>
        <dbReference type="Pfam" id="PF00999"/>
    </source>
</evidence>